<evidence type="ECO:0000313" key="10">
    <source>
        <dbReference type="EMBL" id="KAB1225775.1"/>
    </source>
</evidence>
<gene>
    <name evidence="10" type="ORF">CJ030_MR1G005300</name>
</gene>
<dbReference type="InterPro" id="IPR050382">
    <property type="entry name" value="MFS_Na/Anion_cotransporter"/>
</dbReference>
<feature type="transmembrane region" description="Helical" evidence="8">
    <location>
        <begin position="500"/>
        <end position="521"/>
    </location>
</feature>
<dbReference type="GO" id="GO:0016020">
    <property type="term" value="C:membrane"/>
    <property type="evidence" value="ECO:0007669"/>
    <property type="project" value="UniProtKB-SubCell"/>
</dbReference>
<dbReference type="GO" id="GO:0005315">
    <property type="term" value="F:phosphate transmembrane transporter activity"/>
    <property type="evidence" value="ECO:0007669"/>
    <property type="project" value="UniProtKB-ARBA"/>
</dbReference>
<feature type="transmembrane region" description="Helical" evidence="8">
    <location>
        <begin position="297"/>
        <end position="316"/>
    </location>
</feature>
<dbReference type="CDD" id="cd17380">
    <property type="entry name" value="MFS_SLC17A9_like"/>
    <property type="match status" value="1"/>
</dbReference>
<feature type="transmembrane region" description="Helical" evidence="8">
    <location>
        <begin position="370"/>
        <end position="390"/>
    </location>
</feature>
<keyword evidence="5 8" id="KW-1133">Transmembrane helix</keyword>
<comment type="caution">
    <text evidence="10">The sequence shown here is derived from an EMBL/GenBank/DDBJ whole genome shotgun (WGS) entry which is preliminary data.</text>
</comment>
<feature type="transmembrane region" description="Helical" evidence="8">
    <location>
        <begin position="443"/>
        <end position="462"/>
    </location>
</feature>
<keyword evidence="11" id="KW-1185">Reference proteome</keyword>
<keyword evidence="4" id="KW-0769">Symport</keyword>
<dbReference type="FunFam" id="1.20.1250.20:FF:000003">
    <property type="entry name" value="Solute carrier family 17 member 3"/>
    <property type="match status" value="1"/>
</dbReference>
<keyword evidence="6 8" id="KW-0472">Membrane</keyword>
<dbReference type="Proteomes" id="UP000516437">
    <property type="component" value="Chromosome 1"/>
</dbReference>
<accession>A0A6A1WKE5</accession>
<sequence>MYLLTLCSEGGQLRNYGQYPGAAGRNEQYSVPLSPPVSLAMNSAIAFRRPLLRNSLTASQTTESGKLCARFIELPNRYCLRNVTFSSSQVRTRLRYGSSDHRNFHSLQLKVSSNDSQVGPFWEGNEVQAPSFAEFITSERVKVVAMLALALALCNADRVVMSVAIVPLSLSHGWSRSFSGIVQSSFLWGYLISPIAGGTLVDYYGGKVVMAWGVALWSLATFLTPWAAESSLWALLAMRALLGIAEGVALPCMNNMVARWFPQTERARAVGLAMAGFQLGSAIGLMLSPILMSKGGIFGPFVIFGLSGFLWVLVWLSATSSTPDRNPQISKYELEYILNKQQKSNPIDNRPKTTKMIPPFRRLLSKLPTWSLIVANAMHSWGFFVFLSWMPIYFNSIFHVDLRQAAWFSAVPWSVMAIMGYFGGLWSDILIQSGISVTLTRKIMQAIGFIGPGIALIGLTTAKSPTIASAWLTLAVGLKAFSHSGFLVNLQEIAPKYSGVLHGNIMFLSFYLLADLIYKFFFARI</sequence>
<dbReference type="InterPro" id="IPR020846">
    <property type="entry name" value="MFS_dom"/>
</dbReference>
<evidence type="ECO:0000313" key="11">
    <source>
        <dbReference type="Proteomes" id="UP000516437"/>
    </source>
</evidence>
<feature type="transmembrane region" description="Helical" evidence="8">
    <location>
        <begin position="208"/>
        <end position="227"/>
    </location>
</feature>
<dbReference type="PROSITE" id="PS50850">
    <property type="entry name" value="MFS"/>
    <property type="match status" value="1"/>
</dbReference>
<feature type="transmembrane region" description="Helical" evidence="8">
    <location>
        <begin position="410"/>
        <end position="431"/>
    </location>
</feature>
<dbReference type="GO" id="GO:0015293">
    <property type="term" value="F:symporter activity"/>
    <property type="evidence" value="ECO:0007669"/>
    <property type="project" value="UniProtKB-KW"/>
</dbReference>
<keyword evidence="2" id="KW-0813">Transport</keyword>
<organism evidence="10 11">
    <name type="scientific">Morella rubra</name>
    <name type="common">Chinese bayberry</name>
    <dbReference type="NCBI Taxonomy" id="262757"/>
    <lineage>
        <taxon>Eukaryota</taxon>
        <taxon>Viridiplantae</taxon>
        <taxon>Streptophyta</taxon>
        <taxon>Embryophyta</taxon>
        <taxon>Tracheophyta</taxon>
        <taxon>Spermatophyta</taxon>
        <taxon>Magnoliopsida</taxon>
        <taxon>eudicotyledons</taxon>
        <taxon>Gunneridae</taxon>
        <taxon>Pentapetalae</taxon>
        <taxon>rosids</taxon>
        <taxon>fabids</taxon>
        <taxon>Fagales</taxon>
        <taxon>Myricaceae</taxon>
        <taxon>Morella</taxon>
    </lineage>
</organism>
<evidence type="ECO:0000256" key="2">
    <source>
        <dbReference type="ARBA" id="ARBA00022448"/>
    </source>
</evidence>
<feature type="transmembrane region" description="Helical" evidence="8">
    <location>
        <begin position="233"/>
        <end position="257"/>
    </location>
</feature>
<evidence type="ECO:0000256" key="5">
    <source>
        <dbReference type="ARBA" id="ARBA00022989"/>
    </source>
</evidence>
<feature type="transmembrane region" description="Helical" evidence="8">
    <location>
        <begin position="269"/>
        <end position="291"/>
    </location>
</feature>
<dbReference type="InterPro" id="IPR011701">
    <property type="entry name" value="MFS"/>
</dbReference>
<keyword evidence="3 8" id="KW-0812">Transmembrane</keyword>
<dbReference type="Pfam" id="PF07690">
    <property type="entry name" value="MFS_1"/>
    <property type="match status" value="1"/>
</dbReference>
<dbReference type="Gene3D" id="1.20.1250.20">
    <property type="entry name" value="MFS general substrate transporter like domains"/>
    <property type="match status" value="2"/>
</dbReference>
<protein>
    <submittedName>
        <fullName evidence="10">Putative anion transporter 4, chloroplastic</fullName>
    </submittedName>
</protein>
<dbReference type="SUPFAM" id="SSF103473">
    <property type="entry name" value="MFS general substrate transporter"/>
    <property type="match status" value="1"/>
</dbReference>
<dbReference type="AlphaFoldDB" id="A0A6A1WKE5"/>
<evidence type="ECO:0000256" key="3">
    <source>
        <dbReference type="ARBA" id="ARBA00022692"/>
    </source>
</evidence>
<evidence type="ECO:0000256" key="6">
    <source>
        <dbReference type="ARBA" id="ARBA00023136"/>
    </source>
</evidence>
<evidence type="ECO:0000256" key="4">
    <source>
        <dbReference type="ARBA" id="ARBA00022847"/>
    </source>
</evidence>
<feature type="transmembrane region" description="Helical" evidence="8">
    <location>
        <begin position="180"/>
        <end position="201"/>
    </location>
</feature>
<comment type="similarity">
    <text evidence="7">Belongs to the major facilitator superfamily. Sodium/anion cotransporter (TC 2.A.1.14) family.</text>
</comment>
<evidence type="ECO:0000259" key="9">
    <source>
        <dbReference type="PROSITE" id="PS50850"/>
    </source>
</evidence>
<dbReference type="GO" id="GO:0009536">
    <property type="term" value="C:plastid"/>
    <property type="evidence" value="ECO:0007669"/>
    <property type="project" value="TreeGrafter"/>
</dbReference>
<dbReference type="InterPro" id="IPR036259">
    <property type="entry name" value="MFS_trans_sf"/>
</dbReference>
<proteinExistence type="inferred from homology"/>
<dbReference type="FunFam" id="1.20.1250.20:FF:000131">
    <property type="entry name" value="Probable anion transporter 3, chloroplastic"/>
    <property type="match status" value="1"/>
</dbReference>
<dbReference type="InterPro" id="IPR044777">
    <property type="entry name" value="SLC17A9-like"/>
</dbReference>
<comment type="subcellular location">
    <subcellularLocation>
        <location evidence="1">Membrane</location>
        <topology evidence="1">Multi-pass membrane protein</topology>
    </subcellularLocation>
</comment>
<feature type="domain" description="Major facilitator superfamily (MFS) profile" evidence="9">
    <location>
        <begin position="143"/>
        <end position="525"/>
    </location>
</feature>
<evidence type="ECO:0000256" key="8">
    <source>
        <dbReference type="SAM" id="Phobius"/>
    </source>
</evidence>
<dbReference type="PANTHER" id="PTHR11662">
    <property type="entry name" value="SOLUTE CARRIER FAMILY 17"/>
    <property type="match status" value="1"/>
</dbReference>
<dbReference type="EMBL" id="RXIC02000019">
    <property type="protein sequence ID" value="KAB1225775.1"/>
    <property type="molecule type" value="Genomic_DNA"/>
</dbReference>
<evidence type="ECO:0000256" key="1">
    <source>
        <dbReference type="ARBA" id="ARBA00004141"/>
    </source>
</evidence>
<evidence type="ECO:0000256" key="7">
    <source>
        <dbReference type="ARBA" id="ARBA00024362"/>
    </source>
</evidence>
<dbReference type="OrthoDB" id="2250022at2759"/>
<dbReference type="PANTHER" id="PTHR11662:SF424">
    <property type="entry name" value="ANION TRANSPORTER 4, CHLOROPLASTIC-RELATED"/>
    <property type="match status" value="1"/>
</dbReference>
<reference evidence="10 11" key="1">
    <citation type="journal article" date="2019" name="Plant Biotechnol. J.">
        <title>The red bayberry genome and genetic basis of sex determination.</title>
        <authorList>
            <person name="Jia H.M."/>
            <person name="Jia H.J."/>
            <person name="Cai Q.L."/>
            <person name="Wang Y."/>
            <person name="Zhao H.B."/>
            <person name="Yang W.F."/>
            <person name="Wang G.Y."/>
            <person name="Li Y.H."/>
            <person name="Zhan D.L."/>
            <person name="Shen Y.T."/>
            <person name="Niu Q.F."/>
            <person name="Chang L."/>
            <person name="Qiu J."/>
            <person name="Zhao L."/>
            <person name="Xie H.B."/>
            <person name="Fu W.Y."/>
            <person name="Jin J."/>
            <person name="Li X.W."/>
            <person name="Jiao Y."/>
            <person name="Zhou C.C."/>
            <person name="Tu T."/>
            <person name="Chai C.Y."/>
            <person name="Gao J.L."/>
            <person name="Fan L.J."/>
            <person name="van de Weg E."/>
            <person name="Wang J.Y."/>
            <person name="Gao Z.S."/>
        </authorList>
    </citation>
    <scope>NUCLEOTIDE SEQUENCE [LARGE SCALE GENOMIC DNA]</scope>
    <source>
        <tissue evidence="10">Leaves</tissue>
    </source>
</reference>
<name>A0A6A1WKE5_9ROSI</name>